<gene>
    <name evidence="1" type="ORF">PIB30_025409</name>
</gene>
<protein>
    <submittedName>
        <fullName evidence="1">Uncharacterized protein</fullName>
    </submittedName>
</protein>
<keyword evidence="2" id="KW-1185">Reference proteome</keyword>
<comment type="caution">
    <text evidence="1">The sequence shown here is derived from an EMBL/GenBank/DDBJ whole genome shotgun (WGS) entry which is preliminary data.</text>
</comment>
<sequence>MIPTLKWYYLIRCTCRIVAKRFAASVAAYGSGRGASCHRPGYQPSTNDGHPVLVLDRSGLAMITDRYSVKVRTSSFVLTPYNFSGRNRYLDWVRSRISSPLLGAYFKGPSRVVSLVVMSYDVAEGTG</sequence>
<organism evidence="1 2">
    <name type="scientific">Stylosanthes scabra</name>
    <dbReference type="NCBI Taxonomy" id="79078"/>
    <lineage>
        <taxon>Eukaryota</taxon>
        <taxon>Viridiplantae</taxon>
        <taxon>Streptophyta</taxon>
        <taxon>Embryophyta</taxon>
        <taxon>Tracheophyta</taxon>
        <taxon>Spermatophyta</taxon>
        <taxon>Magnoliopsida</taxon>
        <taxon>eudicotyledons</taxon>
        <taxon>Gunneridae</taxon>
        <taxon>Pentapetalae</taxon>
        <taxon>rosids</taxon>
        <taxon>fabids</taxon>
        <taxon>Fabales</taxon>
        <taxon>Fabaceae</taxon>
        <taxon>Papilionoideae</taxon>
        <taxon>50 kb inversion clade</taxon>
        <taxon>dalbergioids sensu lato</taxon>
        <taxon>Dalbergieae</taxon>
        <taxon>Pterocarpus clade</taxon>
        <taxon>Stylosanthes</taxon>
    </lineage>
</organism>
<reference evidence="1 2" key="1">
    <citation type="journal article" date="2023" name="Plants (Basel)">
        <title>Bridging the Gap: Combining Genomics and Transcriptomics Approaches to Understand Stylosanthes scabra, an Orphan Legume from the Brazilian Caatinga.</title>
        <authorList>
            <person name="Ferreira-Neto J.R.C."/>
            <person name="da Silva M.D."/>
            <person name="Binneck E."/>
            <person name="de Melo N.F."/>
            <person name="da Silva R.H."/>
            <person name="de Melo A.L.T.M."/>
            <person name="Pandolfi V."/>
            <person name="Bustamante F.O."/>
            <person name="Brasileiro-Vidal A.C."/>
            <person name="Benko-Iseppon A.M."/>
        </authorList>
    </citation>
    <scope>NUCLEOTIDE SEQUENCE [LARGE SCALE GENOMIC DNA]</scope>
    <source>
        <tissue evidence="1">Leaves</tissue>
    </source>
</reference>
<evidence type="ECO:0000313" key="1">
    <source>
        <dbReference type="EMBL" id="MED6120928.1"/>
    </source>
</evidence>
<evidence type="ECO:0000313" key="2">
    <source>
        <dbReference type="Proteomes" id="UP001341840"/>
    </source>
</evidence>
<accession>A0ABU6RAB9</accession>
<name>A0ABU6RAB9_9FABA</name>
<dbReference type="EMBL" id="JASCZI010030301">
    <property type="protein sequence ID" value="MED6120928.1"/>
    <property type="molecule type" value="Genomic_DNA"/>
</dbReference>
<dbReference type="Proteomes" id="UP001341840">
    <property type="component" value="Unassembled WGS sequence"/>
</dbReference>
<proteinExistence type="predicted"/>